<evidence type="ECO:0000313" key="7">
    <source>
        <dbReference type="EMBL" id="JAR90867.1"/>
    </source>
</evidence>
<feature type="coiled-coil region" evidence="1">
    <location>
        <begin position="163"/>
        <end position="246"/>
    </location>
</feature>
<proteinExistence type="predicted"/>
<dbReference type="InterPro" id="IPR004273">
    <property type="entry name" value="Dynein_heavy_D6_P-loop"/>
</dbReference>
<dbReference type="Gene3D" id="1.10.8.1220">
    <property type="match status" value="1"/>
</dbReference>
<protein>
    <submittedName>
        <fullName evidence="7">Putative dyneins heavy chain</fullName>
    </submittedName>
</protein>
<dbReference type="InterPro" id="IPR027417">
    <property type="entry name" value="P-loop_NTPase"/>
</dbReference>
<dbReference type="Gene3D" id="3.10.490.20">
    <property type="match status" value="1"/>
</dbReference>
<dbReference type="GO" id="GO:0030286">
    <property type="term" value="C:dynein complex"/>
    <property type="evidence" value="ECO:0007669"/>
    <property type="project" value="InterPro"/>
</dbReference>
<dbReference type="InterPro" id="IPR042219">
    <property type="entry name" value="AAA_lid_11_sf"/>
</dbReference>
<keyword evidence="1" id="KW-0175">Coiled coil</keyword>
<evidence type="ECO:0000256" key="1">
    <source>
        <dbReference type="SAM" id="Coils"/>
    </source>
</evidence>
<feature type="domain" description="Dynein heavy chain region D6 P-loop" evidence="2">
    <location>
        <begin position="768"/>
        <end position="877"/>
    </location>
</feature>
<dbReference type="Gene3D" id="1.20.920.20">
    <property type="match status" value="1"/>
</dbReference>
<dbReference type="Pfam" id="PF18199">
    <property type="entry name" value="Dynein_C"/>
    <property type="match status" value="1"/>
</dbReference>
<dbReference type="FunFam" id="1.20.920.20:FF:000040">
    <property type="entry name" value="Cytoplasmic dynein heavy chain, putative"/>
    <property type="match status" value="1"/>
</dbReference>
<dbReference type="InterPro" id="IPR035706">
    <property type="entry name" value="AAA_9"/>
</dbReference>
<dbReference type="FunFam" id="1.10.8.720:FF:000006">
    <property type="entry name" value="cytoplasmic dynein 2 heavy chain 1"/>
    <property type="match status" value="1"/>
</dbReference>
<dbReference type="Pfam" id="PF12781">
    <property type="entry name" value="AAA_9"/>
    <property type="match status" value="1"/>
</dbReference>
<sequence>MEMEALKEKMEQENKKLSKRKKEIDLELAQIEPLIQEAKAAVGSIKSDALSEIRSLRAPPDVIRDILEGVLRLMGIFDTSWVSMKSFLAKRGVKEEILGFDVRSVTPEIRQSVQELLVKNQSSFDVKNAKRASAAAAPLASWVQANVKYAEVLQKIGPLEAEQAKLKKNLSTAERRMDKLGSALEDVDQEVSRLRDRLNQFTKEAAQIEINLRSADETIGTAEEMVLQLEGEYQRWTKQLAGMEEELSQLPRRCLLASAFLTYLPAQPEEVRGSFVGRWCQMLSLADFRLCSFLGSEKEQLTWKAEGLPADPLSLENAVLLLQSPLCPFVIDPSSQATEWLKRHLKDLQLEVATQRDSNFLTTLELSVRFGKALLVRDVDYLEPILYPLLRRDLVNQGSRCVVQIGDKTVDYNENFKLFLVTQNASVVLPPFATSLVMTVNFTTTRAGLSEQLLQAVLGEEKPELERRRSDLLREEEDLRVRLSQLEDSLLEQLVSSQGDLLANRGLLSSLHRTKASSLGIEAALGESHRLQEALDQERKAYLPLAHFGSELYFLTRQLVKLNHMYVFSLASFLRLFISALKQSTSGNKGEKHLKQVQKSFLQLVYEHICRSLFKKDRIAFSLHLVHGMFPHLFKENEWEVFTGMLVTDAKFDKESVRAELPGWIEDERALAVALLKNLFPELSSALQLENQELWRGFAESSHCEREIPEAVAKRLTLFQQTLLVQALRPDRLVSALTLFVSRVLGLRELSPQALNFQRLHAAESVATEPILVVTSPSVDASQELLDVANAVRGSNKYHQVSMGQGQMDLALEYLKTCAQEGSWLCLTNLHLVTGWLPHLVKEIGALRPHQDFRLWLTTEAHPKFSSVLLEMCLKVTYEAPPGVKRNLQRTYSGWTPQTISVRGNLLCSQAYFVLAWFHAIVQERRTYIPQGWTKFYEFSLADLKAGADIVDRLCRKESGTVEWEFLRGLFETAVYGGRVDNPFDMRVLRSYLSQFFDSAVVSGTPRSKRNLAPSVTVPTAPDYEVHLKVIEQMADEDSPAYFGLPSNIDRSVQRTLSAQAVSQLRTLARPSEAAGKLDVQGWSSELSPVLNLWKKLNQGSQLIQTRLPATSDPPEGSRQSPIESFLKLEHRSGIRLVQEIHATLASLSKVIRGTALLTTEVKEAATALVNHQVPAQWLKRWEGPEEPLPFLRGVVGRALAVGSWIHKLDAGTLLRDPLELSDLFRPDTFLNALRQQTAREAHVPVDGLHFVTSWKGSIAGATLTVTLSGLQLEGCSFDGLHLAQCRHNSPSVSSIPACLAAWLPKSSPPPYPEAGSILLPLYSGVEREKVVATLSLPCDGDRNQWLQCGAALFLKSV</sequence>
<evidence type="ECO:0000259" key="6">
    <source>
        <dbReference type="Pfam" id="PF18199"/>
    </source>
</evidence>
<dbReference type="SUPFAM" id="SSF57997">
    <property type="entry name" value="Tropomyosin"/>
    <property type="match status" value="1"/>
</dbReference>
<feature type="coiled-coil region" evidence="1">
    <location>
        <begin position="462"/>
        <end position="489"/>
    </location>
</feature>
<accession>A0A147BJA3</accession>
<dbReference type="FunFam" id="1.20.1270.280:FF:000006">
    <property type="entry name" value="Dynein cytoplasmic 2 heavy chain 1"/>
    <property type="match status" value="1"/>
</dbReference>
<dbReference type="GO" id="GO:0008569">
    <property type="term" value="F:minus-end-directed microtubule motor activity"/>
    <property type="evidence" value="ECO:0007669"/>
    <property type="project" value="InterPro"/>
</dbReference>
<dbReference type="Pfam" id="PF18198">
    <property type="entry name" value="AAA_lid_11"/>
    <property type="match status" value="1"/>
</dbReference>
<dbReference type="FunFam" id="3.10.490.20:FF:000007">
    <property type="entry name" value="Dynein cytoplasmic 2 heavy chain 1"/>
    <property type="match status" value="1"/>
</dbReference>
<organism evidence="7">
    <name type="scientific">Ixodes ricinus</name>
    <name type="common">Common tick</name>
    <name type="synonym">Acarus ricinus</name>
    <dbReference type="NCBI Taxonomy" id="34613"/>
    <lineage>
        <taxon>Eukaryota</taxon>
        <taxon>Metazoa</taxon>
        <taxon>Ecdysozoa</taxon>
        <taxon>Arthropoda</taxon>
        <taxon>Chelicerata</taxon>
        <taxon>Arachnida</taxon>
        <taxon>Acari</taxon>
        <taxon>Parasitiformes</taxon>
        <taxon>Ixodida</taxon>
        <taxon>Ixodoidea</taxon>
        <taxon>Ixodidae</taxon>
        <taxon>Ixodinae</taxon>
        <taxon>Ixodes</taxon>
    </lineage>
</organism>
<evidence type="ECO:0000259" key="3">
    <source>
        <dbReference type="Pfam" id="PF12777"/>
    </source>
</evidence>
<dbReference type="InterPro" id="IPR041658">
    <property type="entry name" value="AAA_lid_11"/>
</dbReference>
<dbReference type="Pfam" id="PF03028">
    <property type="entry name" value="Dynein_heavy"/>
    <property type="match status" value="1"/>
</dbReference>
<dbReference type="PANTHER" id="PTHR45703:SF22">
    <property type="entry name" value="DYNEIN CYTOPLASMIC 2 HEAVY CHAIN 1"/>
    <property type="match status" value="1"/>
</dbReference>
<reference evidence="7" key="1">
    <citation type="journal article" date="2018" name="PLoS Negl. Trop. Dis.">
        <title>Sialome diversity of ticks revealed by RNAseq of single tick salivary glands.</title>
        <authorList>
            <person name="Perner J."/>
            <person name="Kropackova S."/>
            <person name="Kopacek P."/>
            <person name="Ribeiro J.M."/>
        </authorList>
    </citation>
    <scope>NUCLEOTIDE SEQUENCE</scope>
    <source>
        <strain evidence="7">Siblings of single egg batch collected in Ceske Budejovice</strain>
        <tissue evidence="7">Salivary glands</tissue>
    </source>
</reference>
<dbReference type="InterPro" id="IPR043160">
    <property type="entry name" value="Dynein_C_barrel"/>
</dbReference>
<dbReference type="FunFam" id="3.40.50.300:FF:000710">
    <property type="entry name" value="Cytoplasmic dynein 2 heavy chain 1"/>
    <property type="match status" value="1"/>
</dbReference>
<dbReference type="Gene3D" id="6.10.140.1060">
    <property type="match status" value="1"/>
</dbReference>
<name>A0A147BJA3_IXORI</name>
<dbReference type="InterPro" id="IPR041228">
    <property type="entry name" value="Dynein_C"/>
</dbReference>
<dbReference type="Gene3D" id="3.40.50.300">
    <property type="entry name" value="P-loop containing nucleotide triphosphate hydrolases"/>
    <property type="match status" value="2"/>
</dbReference>
<dbReference type="InterPro" id="IPR024743">
    <property type="entry name" value="Dynein_HC_stalk"/>
</dbReference>
<evidence type="ECO:0000259" key="5">
    <source>
        <dbReference type="Pfam" id="PF18198"/>
    </source>
</evidence>
<evidence type="ECO:0000259" key="2">
    <source>
        <dbReference type="Pfam" id="PF03028"/>
    </source>
</evidence>
<dbReference type="GO" id="GO:0007018">
    <property type="term" value="P:microtubule-based movement"/>
    <property type="evidence" value="ECO:0007669"/>
    <property type="project" value="InterPro"/>
</dbReference>
<dbReference type="FunFam" id="3.40.50.300:FF:000598">
    <property type="entry name" value="Dynein cytoplasmic 2 heavy chain 1"/>
    <property type="match status" value="1"/>
</dbReference>
<feature type="domain" description="Dynein heavy chain coiled coil stalk" evidence="3">
    <location>
        <begin position="8"/>
        <end position="274"/>
    </location>
</feature>
<feature type="domain" description="Dynein heavy chain ATP-binding dynein motor region" evidence="4">
    <location>
        <begin position="302"/>
        <end position="519"/>
    </location>
</feature>
<dbReference type="Gene3D" id="1.10.8.720">
    <property type="entry name" value="Region D6 of dynein motor"/>
    <property type="match status" value="1"/>
</dbReference>
<feature type="domain" description="Dynein heavy chain AAA lid" evidence="5">
    <location>
        <begin position="910"/>
        <end position="1048"/>
    </location>
</feature>
<dbReference type="PANTHER" id="PTHR45703">
    <property type="entry name" value="DYNEIN HEAVY CHAIN"/>
    <property type="match status" value="1"/>
</dbReference>
<dbReference type="InterPro" id="IPR026983">
    <property type="entry name" value="DHC"/>
</dbReference>
<feature type="domain" description="Dynein heavy chain C-terminal" evidence="6">
    <location>
        <begin position="1060"/>
        <end position="1355"/>
    </location>
</feature>
<evidence type="ECO:0000259" key="4">
    <source>
        <dbReference type="Pfam" id="PF12781"/>
    </source>
</evidence>
<dbReference type="GO" id="GO:0051959">
    <property type="term" value="F:dynein light intermediate chain binding"/>
    <property type="evidence" value="ECO:0007669"/>
    <property type="project" value="InterPro"/>
</dbReference>
<dbReference type="EMBL" id="GEGO01004537">
    <property type="protein sequence ID" value="JAR90867.1"/>
    <property type="molecule type" value="Transcribed_RNA"/>
</dbReference>
<dbReference type="Pfam" id="PF12777">
    <property type="entry name" value="MT"/>
    <property type="match status" value="1"/>
</dbReference>
<dbReference type="GO" id="GO:0045505">
    <property type="term" value="F:dynein intermediate chain binding"/>
    <property type="evidence" value="ECO:0007669"/>
    <property type="project" value="InterPro"/>
</dbReference>
<dbReference type="Gene3D" id="1.20.1270.280">
    <property type="match status" value="1"/>
</dbReference>